<organism evidence="1 2">
    <name type="scientific">Actinocatenispora sera</name>
    <dbReference type="NCBI Taxonomy" id="390989"/>
    <lineage>
        <taxon>Bacteria</taxon>
        <taxon>Bacillati</taxon>
        <taxon>Actinomycetota</taxon>
        <taxon>Actinomycetes</taxon>
        <taxon>Micromonosporales</taxon>
        <taxon>Micromonosporaceae</taxon>
        <taxon>Actinocatenispora</taxon>
    </lineage>
</organism>
<dbReference type="Gene3D" id="3.40.50.150">
    <property type="entry name" value="Vaccinia Virus protein VP39"/>
    <property type="match status" value="1"/>
</dbReference>
<keyword evidence="2" id="KW-1185">Reference proteome</keyword>
<sequence>MHASQYNHMAQSMAKYLPKDRHLDVLELGSGTSPKQIVTHRSLLEGIDYSYLGVDVRPAPNVDRVMRQPYSIPARSRSADVVVSGSVFEHVPFFWASILEIARVLRPGGLLFFTVPSRGHKHSPIDCWRMYPDGIRALAAASRLTLLDVHTHFPPRTRENNRHDYARIDAVGDYWGDTVAVFRKPVRYAPSMRLVRPVVRWWANRSARPGPLGETPERPASRCRIFAGGEQPWEQALATSRSREHVSTS</sequence>
<dbReference type="Pfam" id="PF13489">
    <property type="entry name" value="Methyltransf_23"/>
    <property type="match status" value="1"/>
</dbReference>
<dbReference type="EMBL" id="AP023354">
    <property type="protein sequence ID" value="BCJ28316.1"/>
    <property type="molecule type" value="Genomic_DNA"/>
</dbReference>
<dbReference type="InterPro" id="IPR029063">
    <property type="entry name" value="SAM-dependent_MTases_sf"/>
</dbReference>
<name>A0A810L1H7_9ACTN</name>
<evidence type="ECO:0008006" key="3">
    <source>
        <dbReference type="Google" id="ProtNLM"/>
    </source>
</evidence>
<accession>A0A810L1H7</accession>
<proteinExistence type="predicted"/>
<gene>
    <name evidence="1" type="ORF">Asera_24240</name>
</gene>
<protein>
    <recommendedName>
        <fullName evidence="3">Methyltransferase family protein</fullName>
    </recommendedName>
</protein>
<dbReference type="CDD" id="cd02440">
    <property type="entry name" value="AdoMet_MTases"/>
    <property type="match status" value="1"/>
</dbReference>
<dbReference type="SUPFAM" id="SSF53335">
    <property type="entry name" value="S-adenosyl-L-methionine-dependent methyltransferases"/>
    <property type="match status" value="1"/>
</dbReference>
<dbReference type="RefSeq" id="WP_084131280.1">
    <property type="nucleotide sequence ID" value="NZ_AP023354.1"/>
</dbReference>
<evidence type="ECO:0000313" key="1">
    <source>
        <dbReference type="EMBL" id="BCJ28316.1"/>
    </source>
</evidence>
<dbReference type="Proteomes" id="UP000680750">
    <property type="component" value="Chromosome"/>
</dbReference>
<evidence type="ECO:0000313" key="2">
    <source>
        <dbReference type="Proteomes" id="UP000680750"/>
    </source>
</evidence>
<dbReference type="AlphaFoldDB" id="A0A810L1H7"/>
<reference evidence="1" key="1">
    <citation type="submission" date="2020-08" db="EMBL/GenBank/DDBJ databases">
        <title>Whole genome shotgun sequence of Actinocatenispora sera NBRC 101916.</title>
        <authorList>
            <person name="Komaki H."/>
            <person name="Tamura T."/>
        </authorList>
    </citation>
    <scope>NUCLEOTIDE SEQUENCE</scope>
    <source>
        <strain evidence="1">NBRC 101916</strain>
    </source>
</reference>
<dbReference type="KEGG" id="aser:Asera_24240"/>